<dbReference type="Pfam" id="PF19259">
    <property type="entry name" value="Ty3_capsid"/>
    <property type="match status" value="1"/>
</dbReference>
<dbReference type="GO" id="GO:0046872">
    <property type="term" value="F:metal ion binding"/>
    <property type="evidence" value="ECO:0007669"/>
    <property type="project" value="UniProtKB-KW"/>
</dbReference>
<dbReference type="SUPFAM" id="SSF50630">
    <property type="entry name" value="Acid proteases"/>
    <property type="match status" value="1"/>
</dbReference>
<reference evidence="9" key="1">
    <citation type="submission" date="2018-10" db="EMBL/GenBank/DDBJ databases">
        <title>Population genomic analysis revealed the cold adaptation of white poplar.</title>
        <authorList>
            <person name="Liu Y.-J."/>
        </authorList>
    </citation>
    <scope>NUCLEOTIDE SEQUENCE [LARGE SCALE GENOMIC DNA]</scope>
    <source>
        <strain evidence="9">PAL-ZL1</strain>
    </source>
</reference>
<dbReference type="STRING" id="43335.A0A4U5PUF1"/>
<dbReference type="EMBL" id="RCHU01000579">
    <property type="protein sequence ID" value="TKS00914.1"/>
    <property type="molecule type" value="Genomic_DNA"/>
</dbReference>
<dbReference type="PROSITE" id="PS51462">
    <property type="entry name" value="NUDIX"/>
    <property type="match status" value="1"/>
</dbReference>
<evidence type="ECO:0000256" key="2">
    <source>
        <dbReference type="ARBA" id="ARBA00001946"/>
    </source>
</evidence>
<dbReference type="PROSITE" id="PS00893">
    <property type="entry name" value="NUDIX_BOX"/>
    <property type="match status" value="1"/>
</dbReference>
<protein>
    <submittedName>
        <fullName evidence="9">MutT-like family protein</fullName>
    </submittedName>
</protein>
<dbReference type="CDD" id="cd04666">
    <property type="entry name" value="NUDIX_DIPP2_like_Nudt4"/>
    <property type="match status" value="1"/>
</dbReference>
<keyword evidence="4" id="KW-0479">Metal-binding</keyword>
<dbReference type="PROSITE" id="PS00141">
    <property type="entry name" value="ASP_PROTEASE"/>
    <property type="match status" value="1"/>
</dbReference>
<keyword evidence="7" id="KW-0464">Manganese</keyword>
<dbReference type="Pfam" id="PF00293">
    <property type="entry name" value="NUDIX"/>
    <property type="match status" value="1"/>
</dbReference>
<dbReference type="SUPFAM" id="SSF55811">
    <property type="entry name" value="Nudix"/>
    <property type="match status" value="1"/>
</dbReference>
<comment type="cofactor">
    <cofactor evidence="2">
        <name>Mg(2+)</name>
        <dbReference type="ChEBI" id="CHEBI:18420"/>
    </cofactor>
</comment>
<dbReference type="GO" id="GO:0004190">
    <property type="term" value="F:aspartic-type endopeptidase activity"/>
    <property type="evidence" value="ECO:0007669"/>
    <property type="project" value="InterPro"/>
</dbReference>
<gene>
    <name evidence="9" type="ORF">D5086_0000178100</name>
</gene>
<dbReference type="GO" id="GO:0006508">
    <property type="term" value="P:proteolysis"/>
    <property type="evidence" value="ECO:0007669"/>
    <property type="project" value="InterPro"/>
</dbReference>
<comment type="caution">
    <text evidence="9">The sequence shown here is derived from an EMBL/GenBank/DDBJ whole genome shotgun (WGS) entry which is preliminary data.</text>
</comment>
<dbReference type="CDD" id="cd00303">
    <property type="entry name" value="retropepsin_like"/>
    <property type="match status" value="1"/>
</dbReference>
<dbReference type="InterPro" id="IPR015797">
    <property type="entry name" value="NUDIX_hydrolase-like_dom_sf"/>
</dbReference>
<dbReference type="FunFam" id="3.90.79.10:FF:000022">
    <property type="entry name" value="Nudix hydrolase 17, mitochondrial"/>
    <property type="match status" value="1"/>
</dbReference>
<dbReference type="Gene3D" id="3.90.79.10">
    <property type="entry name" value="Nucleoside Triphosphate Pyrophosphohydrolase"/>
    <property type="match status" value="1"/>
</dbReference>
<keyword evidence="5" id="KW-0378">Hydrolase</keyword>
<evidence type="ECO:0000256" key="1">
    <source>
        <dbReference type="ARBA" id="ARBA00001936"/>
    </source>
</evidence>
<proteinExistence type="inferred from homology"/>
<dbReference type="GO" id="GO:0005737">
    <property type="term" value="C:cytoplasm"/>
    <property type="evidence" value="ECO:0007669"/>
    <property type="project" value="TreeGrafter"/>
</dbReference>
<feature type="domain" description="Nudix hydrolase" evidence="8">
    <location>
        <begin position="515"/>
        <end position="652"/>
    </location>
</feature>
<dbReference type="PANTHER" id="PTHR12629:SF42">
    <property type="entry name" value="OS02G0734300 PROTEIN"/>
    <property type="match status" value="1"/>
</dbReference>
<evidence type="ECO:0000256" key="4">
    <source>
        <dbReference type="ARBA" id="ARBA00022723"/>
    </source>
</evidence>
<organism evidence="9">
    <name type="scientific">Populus alba</name>
    <name type="common">White poplar</name>
    <dbReference type="NCBI Taxonomy" id="43335"/>
    <lineage>
        <taxon>Eukaryota</taxon>
        <taxon>Viridiplantae</taxon>
        <taxon>Streptophyta</taxon>
        <taxon>Embryophyta</taxon>
        <taxon>Tracheophyta</taxon>
        <taxon>Spermatophyta</taxon>
        <taxon>Magnoliopsida</taxon>
        <taxon>eudicotyledons</taxon>
        <taxon>Gunneridae</taxon>
        <taxon>Pentapetalae</taxon>
        <taxon>rosids</taxon>
        <taxon>fabids</taxon>
        <taxon>Malpighiales</taxon>
        <taxon>Salicaceae</taxon>
        <taxon>Saliceae</taxon>
        <taxon>Populus</taxon>
    </lineage>
</organism>
<dbReference type="AlphaFoldDB" id="A0A4U5PUF1"/>
<evidence type="ECO:0000256" key="5">
    <source>
        <dbReference type="ARBA" id="ARBA00022801"/>
    </source>
</evidence>
<comment type="cofactor">
    <cofactor evidence="1">
        <name>Mn(2+)</name>
        <dbReference type="ChEBI" id="CHEBI:29035"/>
    </cofactor>
</comment>
<dbReference type="InterPro" id="IPR047198">
    <property type="entry name" value="DDP-like_NUDIX"/>
</dbReference>
<evidence type="ECO:0000256" key="3">
    <source>
        <dbReference type="ARBA" id="ARBA00005582"/>
    </source>
</evidence>
<accession>A0A4U5PUF1</accession>
<dbReference type="GO" id="GO:0016462">
    <property type="term" value="F:pyrophosphatase activity"/>
    <property type="evidence" value="ECO:0007669"/>
    <property type="project" value="InterPro"/>
</dbReference>
<dbReference type="GO" id="GO:0005634">
    <property type="term" value="C:nucleus"/>
    <property type="evidence" value="ECO:0007669"/>
    <property type="project" value="TreeGrafter"/>
</dbReference>
<name>A0A4U5PUF1_POPAL</name>
<comment type="similarity">
    <text evidence="3">Belongs to the Nudix hydrolase family.</text>
</comment>
<dbReference type="InterPro" id="IPR021109">
    <property type="entry name" value="Peptidase_aspartic_dom_sf"/>
</dbReference>
<evidence type="ECO:0000256" key="7">
    <source>
        <dbReference type="ARBA" id="ARBA00023211"/>
    </source>
</evidence>
<dbReference type="Pfam" id="PF08284">
    <property type="entry name" value="RVP_2"/>
    <property type="match status" value="1"/>
</dbReference>
<dbReference type="PANTHER" id="PTHR12629">
    <property type="entry name" value="DIPHOSPHOINOSITOL POLYPHOSPHATE PHOSPHOHYDROLASE"/>
    <property type="match status" value="1"/>
</dbReference>
<dbReference type="InterPro" id="IPR045358">
    <property type="entry name" value="Ty3_capsid"/>
</dbReference>
<evidence type="ECO:0000259" key="8">
    <source>
        <dbReference type="PROSITE" id="PS51462"/>
    </source>
</evidence>
<evidence type="ECO:0000256" key="6">
    <source>
        <dbReference type="ARBA" id="ARBA00022842"/>
    </source>
</evidence>
<evidence type="ECO:0000313" key="9">
    <source>
        <dbReference type="EMBL" id="TKS00914.1"/>
    </source>
</evidence>
<dbReference type="InterPro" id="IPR020084">
    <property type="entry name" value="NUDIX_hydrolase_CS"/>
</dbReference>
<sequence>MAPDTRTTEIKRLEDSIESAKKEANSKYDQLFSIMKDQGQQWEHTANTHEAQIEGVKDLLHGLTQQLESVMQRFPSLPGESSQSRDKHAAYQNEPAFRHNYTTEGRPSNYKVHRPKHLFPVFEGEDVHRWLYKCNQYFDIEEIDELDKLKLASYYLDGIALYWHQNFMRNLNNHRVSWAEYVEALCNRFGGQRDPMEDLIDLKQVGTLETYIHDFDVLWNKAGIGEKQALVIFLGGLELEIKNTVKMFEPKDLRQAFNLARLQANTLLHRQQPGYIPKHSVATTSHSLPPKPIHQPNLATTPLSTASNIPADEEEINGEEVQEEEVIPHISLNALEGTVGFHTMKVTGRTGKQTLHILVDSGSTHNFLNSSIASKLQGELTTITPITVQAANGGKMLCDSVCKGLQWKIQGVSFEADVFIMDLNNYDMVLGIQWLSMLGDILCNYKHLWMSFDWQGQRVLLRGENPIKFQAIKLEQLKGLLSNQKQLAEVHLCSLRILEEDDFTLGRHLQRYDKGRRQVVGCIPYRYKNGSSNTSEVEDELEVLVISSQKGKGMLFPKGGWELDETIKQAASRETYEEAGVKGNVEHQLGHWTFQSRTHGTDYDGYLFPLHVKEVLDFWPEKNNRQRKWMSVEEARECCQRGWMKEALDVLVDRLAGRQQLGEEEMGSCSSSYQAKSNL</sequence>
<dbReference type="InterPro" id="IPR000086">
    <property type="entry name" value="NUDIX_hydrolase_dom"/>
</dbReference>
<dbReference type="InterPro" id="IPR001969">
    <property type="entry name" value="Aspartic_peptidase_AS"/>
</dbReference>
<keyword evidence="6" id="KW-0460">Magnesium</keyword>
<dbReference type="Gene3D" id="2.40.70.10">
    <property type="entry name" value="Acid Proteases"/>
    <property type="match status" value="1"/>
</dbReference>